<reference evidence="1" key="1">
    <citation type="submission" date="2022-10" db="EMBL/GenBank/DDBJ databases">
        <title>Culturing micro-colonial fungi from biological soil crusts in the Mojave desert and describing Neophaeococcomyces mojavensis, and introducing the new genera and species Taxawa tesnikishii.</title>
        <authorList>
            <person name="Kurbessoian T."/>
            <person name="Stajich J.E."/>
        </authorList>
    </citation>
    <scope>NUCLEOTIDE SEQUENCE</scope>
    <source>
        <strain evidence="1">JES_112</strain>
    </source>
</reference>
<comment type="caution">
    <text evidence="1">The sequence shown here is derived from an EMBL/GenBank/DDBJ whole genome shotgun (WGS) entry which is preliminary data.</text>
</comment>
<sequence>MTSALPANNIFDNNPFSSNAFYGRTASAKAYSPAENTFPAPSLHVAASIWQSASQDVYPINKDQGKYQAGSRRPEGLSLPLPPIGRDFSQWKTTIETEHGGPRQNEPLSAQSRSYATDSAVLTPNSLTMSDSEHSTKEGNPNPNSNSRAGRKPNPKAQGFSEKSSLWGRVGDFQTSFPTHQPKTINFSSFDQLKKPILPLQPVQAAHPYTNETQNQQLNDCTFARNDTRSMLSSQSSNLENRDTHSRPFTNGRGAYPSNVVDMSNALATLKIGQESAQFPEFYPNSRVMTSKNQAGISQGALPAENYRTDSCSSNLLPQRQGSQSSVVGRSKAHTEGMYMPTTGINGMYHDNPLPKDVMRYHGHSIQPTRDLLSQPQVYYTDYASQEIPPYQAPALNYGYYLPATDRIHDGVRNGGYGFDASSTGHYMLPDALVERPNENTQIVRSQLLEDFRMNHKTKKFEFNDIYGYIVEFSGDQLGSRFIQHKLENANSDEKDQVFSEIACDSRQLMTDVFGNYVIQKMFEHGNQSQKKVLANYMRGHVYALSTQTYGCRVVQKALEHVLTDQQASLIKELDGLVIKVVENQNGNHVIQKAIECIPGEHIEFIVKAHLGHIHYLSKHAYGCRVIQRMLEHCQPYAKRAILDELHHNIGELIQDPFGNYVVQHVIVNGEPRD</sequence>
<dbReference type="Proteomes" id="UP001172386">
    <property type="component" value="Unassembled WGS sequence"/>
</dbReference>
<keyword evidence="2" id="KW-1185">Reference proteome</keyword>
<organism evidence="1 2">
    <name type="scientific">Neophaeococcomyces mojaviensis</name>
    <dbReference type="NCBI Taxonomy" id="3383035"/>
    <lineage>
        <taxon>Eukaryota</taxon>
        <taxon>Fungi</taxon>
        <taxon>Dikarya</taxon>
        <taxon>Ascomycota</taxon>
        <taxon>Pezizomycotina</taxon>
        <taxon>Eurotiomycetes</taxon>
        <taxon>Chaetothyriomycetidae</taxon>
        <taxon>Chaetothyriales</taxon>
        <taxon>Chaetothyriales incertae sedis</taxon>
        <taxon>Neophaeococcomyces</taxon>
    </lineage>
</organism>
<protein>
    <submittedName>
        <fullName evidence="1">mRNA binding protein puf3</fullName>
    </submittedName>
</protein>
<evidence type="ECO:0000313" key="1">
    <source>
        <dbReference type="EMBL" id="KAJ9650057.1"/>
    </source>
</evidence>
<accession>A0ACC2ZR31</accession>
<proteinExistence type="predicted"/>
<feature type="non-terminal residue" evidence="1">
    <location>
        <position position="674"/>
    </location>
</feature>
<name>A0ACC2ZR31_9EURO</name>
<evidence type="ECO:0000313" key="2">
    <source>
        <dbReference type="Proteomes" id="UP001172386"/>
    </source>
</evidence>
<dbReference type="EMBL" id="JAPDRQ010000392">
    <property type="protein sequence ID" value="KAJ9650057.1"/>
    <property type="molecule type" value="Genomic_DNA"/>
</dbReference>
<gene>
    <name evidence="1" type="primary">PUF3</name>
    <name evidence="1" type="ORF">H2198_010619</name>
</gene>